<reference evidence="9 10" key="1">
    <citation type="submission" date="2018-02" db="EMBL/GenBank/DDBJ databases">
        <title>Comparative genomes isolates from brazilian mangrove.</title>
        <authorList>
            <person name="Araujo J.E."/>
            <person name="Taketani R.G."/>
            <person name="Silva M.C.P."/>
            <person name="Loureco M.V."/>
            <person name="Andreote F.D."/>
        </authorList>
    </citation>
    <scope>NUCLEOTIDE SEQUENCE [LARGE SCALE GENOMIC DNA]</scope>
    <source>
        <strain evidence="9 10">NAP PRIS-MGV</strain>
    </source>
</reference>
<feature type="domain" description="Type II secretion system protein GspF" evidence="8">
    <location>
        <begin position="30"/>
        <end position="137"/>
    </location>
</feature>
<feature type="transmembrane region" description="Helical" evidence="7">
    <location>
        <begin position="324"/>
        <end position="351"/>
    </location>
</feature>
<feature type="transmembrane region" description="Helical" evidence="7">
    <location>
        <begin position="120"/>
        <end position="141"/>
    </location>
</feature>
<dbReference type="InterPro" id="IPR003004">
    <property type="entry name" value="GspF/PilC"/>
</dbReference>
<gene>
    <name evidence="9" type="ORF">C5Y98_19345</name>
</gene>
<keyword evidence="3" id="KW-1003">Cell membrane</keyword>
<dbReference type="AlphaFoldDB" id="A0A2S8FHE7"/>
<comment type="subcellular location">
    <subcellularLocation>
        <location evidence="1">Cell membrane</location>
        <topology evidence="1">Multi-pass membrane protein</topology>
    </subcellularLocation>
</comment>
<dbReference type="PANTHER" id="PTHR30012">
    <property type="entry name" value="GENERAL SECRETION PATHWAY PROTEIN"/>
    <property type="match status" value="1"/>
</dbReference>
<feature type="domain" description="Type II secretion system protein GspF" evidence="8">
    <location>
        <begin position="230"/>
        <end position="344"/>
    </location>
</feature>
<dbReference type="EMBL" id="PUIB01000019">
    <property type="protein sequence ID" value="PQO31576.1"/>
    <property type="molecule type" value="Genomic_DNA"/>
</dbReference>
<dbReference type="Gene3D" id="1.20.81.30">
    <property type="entry name" value="Type II secretion system (T2SS), domain F"/>
    <property type="match status" value="1"/>
</dbReference>
<evidence type="ECO:0000256" key="3">
    <source>
        <dbReference type="ARBA" id="ARBA00022475"/>
    </source>
</evidence>
<dbReference type="InterPro" id="IPR018076">
    <property type="entry name" value="T2SS_GspF_dom"/>
</dbReference>
<comment type="similarity">
    <text evidence="2">Belongs to the GSP F family.</text>
</comment>
<evidence type="ECO:0000256" key="4">
    <source>
        <dbReference type="ARBA" id="ARBA00022692"/>
    </source>
</evidence>
<evidence type="ECO:0000256" key="6">
    <source>
        <dbReference type="ARBA" id="ARBA00023136"/>
    </source>
</evidence>
<evidence type="ECO:0000256" key="5">
    <source>
        <dbReference type="ARBA" id="ARBA00022989"/>
    </source>
</evidence>
<evidence type="ECO:0000259" key="8">
    <source>
        <dbReference type="Pfam" id="PF00482"/>
    </source>
</evidence>
<feature type="transmembrane region" description="Helical" evidence="7">
    <location>
        <begin position="177"/>
        <end position="198"/>
    </location>
</feature>
<sequence>MLLLPRKVCVASSAPSYRLEDILALNAEIISLSRVELPLDPHLGRMSQDLSGSLKGLADDLSGRLAAGQPLDEAISEVGTGFPPMYRAVLTAGLRSGRLTAALEDIAATARRIQKLRASYLTASVYPAILLILAGIFANAVGMEQLRTMRELCLSTLKSPDDFVIHAIDFFLSLQPLFFGMGIFGGVLLLVVAILFIWPSPLFLGDGLVAWLLPGAKKVARNCQWAMVFDLMALLLRHGCVLPEAIRLATEATGSGKLIRAGNEWAARIERGETKTAPAELSPLSRWLLGSHASVDTLADTLTLTSQRYYAMARRQCLWIQNQLPILATLIVGGVVVAIYAAMLFVPWIGIVRHVLVQPT</sequence>
<dbReference type="PANTHER" id="PTHR30012:SF0">
    <property type="entry name" value="TYPE II SECRETION SYSTEM PROTEIN F-RELATED"/>
    <property type="match status" value="1"/>
</dbReference>
<evidence type="ECO:0000256" key="2">
    <source>
        <dbReference type="ARBA" id="ARBA00005745"/>
    </source>
</evidence>
<organism evidence="9 10">
    <name type="scientific">Blastopirellula marina</name>
    <dbReference type="NCBI Taxonomy" id="124"/>
    <lineage>
        <taxon>Bacteria</taxon>
        <taxon>Pseudomonadati</taxon>
        <taxon>Planctomycetota</taxon>
        <taxon>Planctomycetia</taxon>
        <taxon>Pirellulales</taxon>
        <taxon>Pirellulaceae</taxon>
        <taxon>Blastopirellula</taxon>
    </lineage>
</organism>
<dbReference type="Pfam" id="PF00482">
    <property type="entry name" value="T2SSF"/>
    <property type="match status" value="2"/>
</dbReference>
<dbReference type="InterPro" id="IPR042094">
    <property type="entry name" value="T2SS_GspF_sf"/>
</dbReference>
<dbReference type="GO" id="GO:0005886">
    <property type="term" value="C:plasma membrane"/>
    <property type="evidence" value="ECO:0007669"/>
    <property type="project" value="UniProtKB-SubCell"/>
</dbReference>
<name>A0A2S8FHE7_9BACT</name>
<keyword evidence="5 7" id="KW-1133">Transmembrane helix</keyword>
<evidence type="ECO:0000313" key="10">
    <source>
        <dbReference type="Proteomes" id="UP000239388"/>
    </source>
</evidence>
<evidence type="ECO:0000256" key="7">
    <source>
        <dbReference type="SAM" id="Phobius"/>
    </source>
</evidence>
<accession>A0A2S8FHE7</accession>
<keyword evidence="6 7" id="KW-0472">Membrane</keyword>
<dbReference type="Proteomes" id="UP000239388">
    <property type="component" value="Unassembled WGS sequence"/>
</dbReference>
<keyword evidence="4 7" id="KW-0812">Transmembrane</keyword>
<comment type="caution">
    <text evidence="9">The sequence shown here is derived from an EMBL/GenBank/DDBJ whole genome shotgun (WGS) entry which is preliminary data.</text>
</comment>
<evidence type="ECO:0000313" key="9">
    <source>
        <dbReference type="EMBL" id="PQO31576.1"/>
    </source>
</evidence>
<protein>
    <recommendedName>
        <fullName evidence="8">Type II secretion system protein GspF domain-containing protein</fullName>
    </recommendedName>
</protein>
<evidence type="ECO:0000256" key="1">
    <source>
        <dbReference type="ARBA" id="ARBA00004651"/>
    </source>
</evidence>
<proteinExistence type="inferred from homology"/>